<evidence type="ECO:0000256" key="4">
    <source>
        <dbReference type="ARBA" id="ARBA00023136"/>
    </source>
</evidence>
<keyword evidence="6" id="KW-0175">Coiled coil</keyword>
<evidence type="ECO:0000256" key="1">
    <source>
        <dbReference type="ARBA" id="ARBA00004656"/>
    </source>
</evidence>
<reference evidence="7 8" key="1">
    <citation type="journal article" date="2021" name="J. Hered.">
        <title>A chromosome-level genome assembly of the parasitoid wasp, Cotesia glomerata (Hymenoptera: Braconidae).</title>
        <authorList>
            <person name="Pinto B.J."/>
            <person name="Weis J.J."/>
            <person name="Gamble T."/>
            <person name="Ode P.J."/>
            <person name="Paul R."/>
            <person name="Zaspel J.M."/>
        </authorList>
    </citation>
    <scope>NUCLEOTIDE SEQUENCE [LARGE SCALE GENOMIC DNA]</scope>
    <source>
        <strain evidence="7">CgM1</strain>
    </source>
</reference>
<feature type="coiled-coil region" evidence="6">
    <location>
        <begin position="48"/>
        <end position="82"/>
    </location>
</feature>
<dbReference type="AlphaFoldDB" id="A0AAV7HUE6"/>
<accession>A0AAV7HUE6</accession>
<evidence type="ECO:0000256" key="2">
    <source>
        <dbReference type="ARBA" id="ARBA00005433"/>
    </source>
</evidence>
<name>A0AAV7HUE6_COTGL</name>
<dbReference type="GO" id="GO:0005765">
    <property type="term" value="C:lysosomal membrane"/>
    <property type="evidence" value="ECO:0007669"/>
    <property type="project" value="UniProtKB-SubCell"/>
</dbReference>
<evidence type="ECO:0000256" key="3">
    <source>
        <dbReference type="ARBA" id="ARBA00022295"/>
    </source>
</evidence>
<comment type="caution">
    <text evidence="7">The sequence shown here is derived from an EMBL/GenBank/DDBJ whole genome shotgun (WGS) entry which is preliminary data.</text>
</comment>
<evidence type="ECO:0000313" key="7">
    <source>
        <dbReference type="EMBL" id="KAH0535295.1"/>
    </source>
</evidence>
<dbReference type="PANTHER" id="PTHR31397">
    <property type="entry name" value="BLOC-1-RELATED COMPLEX SUBUNIT 7 BORSC7"/>
    <property type="match status" value="1"/>
</dbReference>
<dbReference type="EMBL" id="JAHXZJ010002982">
    <property type="protein sequence ID" value="KAH0535295.1"/>
    <property type="molecule type" value="Genomic_DNA"/>
</dbReference>
<comment type="subcellular location">
    <subcellularLocation>
        <location evidence="1">Lysosome membrane</location>
    </subcellularLocation>
</comment>
<comment type="similarity">
    <text evidence="2">Belongs to the BORCS7 family.</text>
</comment>
<evidence type="ECO:0000313" key="8">
    <source>
        <dbReference type="Proteomes" id="UP000826195"/>
    </source>
</evidence>
<dbReference type="InterPro" id="IPR032143">
    <property type="entry name" value="BORCS7"/>
</dbReference>
<dbReference type="Pfam" id="PF16088">
    <property type="entry name" value="BORCS7"/>
    <property type="match status" value="1"/>
</dbReference>
<evidence type="ECO:0000256" key="5">
    <source>
        <dbReference type="ARBA" id="ARBA00023228"/>
    </source>
</evidence>
<evidence type="ECO:0000256" key="6">
    <source>
        <dbReference type="SAM" id="Coils"/>
    </source>
</evidence>
<gene>
    <name evidence="7" type="ORF">KQX54_015747</name>
</gene>
<protein>
    <recommendedName>
        <fullName evidence="3">BLOC-1-related complex subunit 7</fullName>
    </recommendedName>
</protein>
<organism evidence="7 8">
    <name type="scientific">Cotesia glomerata</name>
    <name type="common">Lepidopteran parasitic wasp</name>
    <name type="synonym">Apanteles glomeratus</name>
    <dbReference type="NCBI Taxonomy" id="32391"/>
    <lineage>
        <taxon>Eukaryota</taxon>
        <taxon>Metazoa</taxon>
        <taxon>Ecdysozoa</taxon>
        <taxon>Arthropoda</taxon>
        <taxon>Hexapoda</taxon>
        <taxon>Insecta</taxon>
        <taxon>Pterygota</taxon>
        <taxon>Neoptera</taxon>
        <taxon>Endopterygota</taxon>
        <taxon>Hymenoptera</taxon>
        <taxon>Apocrita</taxon>
        <taxon>Ichneumonoidea</taxon>
        <taxon>Braconidae</taxon>
        <taxon>Microgastrinae</taxon>
        <taxon>Cotesia</taxon>
    </lineage>
</organism>
<keyword evidence="8" id="KW-1185">Reference proteome</keyword>
<keyword evidence="4" id="KW-0472">Membrane</keyword>
<proteinExistence type="inferred from homology"/>
<dbReference type="Proteomes" id="UP000826195">
    <property type="component" value="Unassembled WGS sequence"/>
</dbReference>
<sequence>MASASSTSARSLFVESKMRLADKVQVNVNNIASLARQIQRGSKSTEILMQSAKNFAQQEHSLENAENNLEKLALITSHLECQLAAVDRSSAKLEDVTEQVRAMQR</sequence>
<dbReference type="PANTHER" id="PTHR31397:SF1">
    <property type="entry name" value="BLOC-1-RELATED COMPLEX SUBUNIT 7"/>
    <property type="match status" value="1"/>
</dbReference>
<dbReference type="GO" id="GO:0099078">
    <property type="term" value="C:BORC complex"/>
    <property type="evidence" value="ECO:0007669"/>
    <property type="project" value="TreeGrafter"/>
</dbReference>
<keyword evidence="5" id="KW-0458">Lysosome</keyword>